<dbReference type="SUPFAM" id="SSF100985">
    <property type="entry name" value="Sporulation inhibitor Sda"/>
    <property type="match status" value="1"/>
</dbReference>
<protein>
    <submittedName>
        <fullName evidence="1">Sporulation protein</fullName>
    </submittedName>
</protein>
<evidence type="ECO:0000313" key="1">
    <source>
        <dbReference type="EMBL" id="ARF15015.1"/>
    </source>
</evidence>
<dbReference type="InterPro" id="IPR015064">
    <property type="entry name" value="Sda"/>
</dbReference>
<dbReference type="Proteomes" id="UP000192486">
    <property type="component" value="Chromosome"/>
</dbReference>
<name>A0ABN4YVS8_SPOUR</name>
<proteinExistence type="predicted"/>
<gene>
    <name evidence="1" type="ORF">SporoS204_13165</name>
</gene>
<organism evidence="1 2">
    <name type="scientific">Sporosarcina ureae</name>
    <dbReference type="NCBI Taxonomy" id="1571"/>
    <lineage>
        <taxon>Bacteria</taxon>
        <taxon>Bacillati</taxon>
        <taxon>Bacillota</taxon>
        <taxon>Bacilli</taxon>
        <taxon>Bacillales</taxon>
        <taxon>Caryophanaceae</taxon>
        <taxon>Sporosarcina</taxon>
    </lineage>
</organism>
<dbReference type="EMBL" id="CP015108">
    <property type="protein sequence ID" value="ARF15015.1"/>
    <property type="molecule type" value="Genomic_DNA"/>
</dbReference>
<dbReference type="RefSeq" id="WP_029052607.1">
    <property type="nucleotide sequence ID" value="NZ_CP015108.1"/>
</dbReference>
<sequence>MPHLSDQLLIYSYQQAQKYHLNLEFIQLLEREIRKRALESIKLSS</sequence>
<reference evidence="1 2" key="1">
    <citation type="submission" date="2016-04" db="EMBL/GenBank/DDBJ databases">
        <title>Comparative Genomics and Epigenetics of Sporosarcina ureae.</title>
        <authorList>
            <person name="Oliver A.S."/>
            <person name="Cooper K.K."/>
        </authorList>
    </citation>
    <scope>NUCLEOTIDE SEQUENCE [LARGE SCALE GENOMIC DNA]</scope>
    <source>
        <strain evidence="1 2">S204</strain>
    </source>
</reference>
<evidence type="ECO:0000313" key="2">
    <source>
        <dbReference type="Proteomes" id="UP000192486"/>
    </source>
</evidence>
<dbReference type="Pfam" id="PF08970">
    <property type="entry name" value="Sda"/>
    <property type="match status" value="1"/>
</dbReference>
<dbReference type="InterPro" id="IPR036916">
    <property type="entry name" value="Sda_sf"/>
</dbReference>
<keyword evidence="2" id="KW-1185">Reference proteome</keyword>
<accession>A0ABN4YVS8</accession>
<dbReference type="Gene3D" id="1.10.287.1100">
    <property type="entry name" value="Sporulation inhibitor A"/>
    <property type="match status" value="1"/>
</dbReference>